<dbReference type="InterPro" id="IPR000014">
    <property type="entry name" value="PAS"/>
</dbReference>
<dbReference type="CDD" id="cd00082">
    <property type="entry name" value="HisKA"/>
    <property type="match status" value="1"/>
</dbReference>
<dbReference type="Gene3D" id="2.10.70.100">
    <property type="match status" value="1"/>
</dbReference>
<dbReference type="SMART" id="SM00388">
    <property type="entry name" value="HisKA"/>
    <property type="match status" value="1"/>
</dbReference>
<dbReference type="PANTHER" id="PTHR43047:SF72">
    <property type="entry name" value="OSMOSENSING HISTIDINE PROTEIN KINASE SLN1"/>
    <property type="match status" value="1"/>
</dbReference>
<dbReference type="PROSITE" id="PS50109">
    <property type="entry name" value="HIS_KIN"/>
    <property type="match status" value="1"/>
</dbReference>
<evidence type="ECO:0000313" key="10">
    <source>
        <dbReference type="EMBL" id="AWN46918.1"/>
    </source>
</evidence>
<dbReference type="Pfam" id="PF02518">
    <property type="entry name" value="HATPase_c"/>
    <property type="match status" value="1"/>
</dbReference>
<dbReference type="PRINTS" id="PR00344">
    <property type="entry name" value="BCTRLSENSOR"/>
</dbReference>
<dbReference type="Proteomes" id="UP000245444">
    <property type="component" value="Chromosome"/>
</dbReference>
<dbReference type="InterPro" id="IPR004358">
    <property type="entry name" value="Sig_transdc_His_kin-like_C"/>
</dbReference>
<dbReference type="PANTHER" id="PTHR43047">
    <property type="entry name" value="TWO-COMPONENT HISTIDINE PROTEIN KINASE"/>
    <property type="match status" value="1"/>
</dbReference>
<dbReference type="EMBL" id="CP029553">
    <property type="protein sequence ID" value="AWN46918.1"/>
    <property type="molecule type" value="Genomic_DNA"/>
</dbReference>
<dbReference type="InterPro" id="IPR003594">
    <property type="entry name" value="HATPase_dom"/>
</dbReference>
<dbReference type="OrthoDB" id="9789782at2"/>
<dbReference type="CDD" id="cd00130">
    <property type="entry name" value="PAS"/>
    <property type="match status" value="2"/>
</dbReference>
<dbReference type="InterPro" id="IPR000700">
    <property type="entry name" value="PAS-assoc_C"/>
</dbReference>
<evidence type="ECO:0000256" key="6">
    <source>
        <dbReference type="ARBA" id="ARBA00023012"/>
    </source>
</evidence>
<reference evidence="10 11" key="1">
    <citation type="submission" date="2018-05" db="EMBL/GenBank/DDBJ databases">
        <title>Complete Genome Sequence of Methylobacterium sp. 17Sr1-28.</title>
        <authorList>
            <person name="Srinivasan S."/>
        </authorList>
    </citation>
    <scope>NUCLEOTIDE SEQUENCE [LARGE SCALE GENOMIC DNA]</scope>
    <source>
        <strain evidence="10 11">17Sr1-28</strain>
    </source>
</reference>
<keyword evidence="3" id="KW-0597">Phosphoprotein</keyword>
<evidence type="ECO:0000256" key="1">
    <source>
        <dbReference type="ARBA" id="ARBA00000085"/>
    </source>
</evidence>
<evidence type="ECO:0000259" key="9">
    <source>
        <dbReference type="PROSITE" id="PS50113"/>
    </source>
</evidence>
<evidence type="ECO:0000256" key="4">
    <source>
        <dbReference type="ARBA" id="ARBA00022679"/>
    </source>
</evidence>
<dbReference type="InterPro" id="IPR005467">
    <property type="entry name" value="His_kinase_dom"/>
</dbReference>
<proteinExistence type="predicted"/>
<dbReference type="InterPro" id="IPR035965">
    <property type="entry name" value="PAS-like_dom_sf"/>
</dbReference>
<dbReference type="InterPro" id="IPR036097">
    <property type="entry name" value="HisK_dim/P_sf"/>
</dbReference>
<evidence type="ECO:0000259" key="8">
    <source>
        <dbReference type="PROSITE" id="PS50109"/>
    </source>
</evidence>
<dbReference type="Pfam" id="PF00512">
    <property type="entry name" value="HisKA"/>
    <property type="match status" value="1"/>
</dbReference>
<evidence type="ECO:0000256" key="3">
    <source>
        <dbReference type="ARBA" id="ARBA00022553"/>
    </source>
</evidence>
<dbReference type="InterPro" id="IPR001610">
    <property type="entry name" value="PAC"/>
</dbReference>
<keyword evidence="6" id="KW-0902">Two-component regulatory system</keyword>
<gene>
    <name evidence="10" type="ORF">DK419_11840</name>
</gene>
<dbReference type="CDD" id="cd16922">
    <property type="entry name" value="HATPase_EvgS-ArcB-TorS-like"/>
    <property type="match status" value="1"/>
</dbReference>
<evidence type="ECO:0000313" key="11">
    <source>
        <dbReference type="Proteomes" id="UP000245444"/>
    </source>
</evidence>
<dbReference type="NCBIfam" id="TIGR00229">
    <property type="entry name" value="sensory_box"/>
    <property type="match status" value="2"/>
</dbReference>
<dbReference type="Gene3D" id="1.10.287.130">
    <property type="match status" value="1"/>
</dbReference>
<dbReference type="SUPFAM" id="SSF55874">
    <property type="entry name" value="ATPase domain of HSP90 chaperone/DNA topoisomerase II/histidine kinase"/>
    <property type="match status" value="1"/>
</dbReference>
<dbReference type="SUPFAM" id="SSF47384">
    <property type="entry name" value="Homodimeric domain of signal transducing histidine kinase"/>
    <property type="match status" value="1"/>
</dbReference>
<dbReference type="SMART" id="SM00086">
    <property type="entry name" value="PAC"/>
    <property type="match status" value="2"/>
</dbReference>
<dbReference type="GO" id="GO:0009927">
    <property type="term" value="F:histidine phosphotransfer kinase activity"/>
    <property type="evidence" value="ECO:0007669"/>
    <property type="project" value="TreeGrafter"/>
</dbReference>
<name>A0A2U8WN31_9HYPH</name>
<feature type="region of interest" description="Disordered" evidence="7">
    <location>
        <begin position="1"/>
        <end position="22"/>
    </location>
</feature>
<dbReference type="GO" id="GO:0005886">
    <property type="term" value="C:plasma membrane"/>
    <property type="evidence" value="ECO:0007669"/>
    <property type="project" value="TreeGrafter"/>
</dbReference>
<accession>A0A2U8WN31</accession>
<dbReference type="GO" id="GO:0000155">
    <property type="term" value="F:phosphorelay sensor kinase activity"/>
    <property type="evidence" value="ECO:0007669"/>
    <property type="project" value="InterPro"/>
</dbReference>
<dbReference type="AlphaFoldDB" id="A0A2U8WN31"/>
<dbReference type="InterPro" id="IPR013655">
    <property type="entry name" value="PAS_fold_3"/>
</dbReference>
<dbReference type="Gene3D" id="3.30.450.20">
    <property type="entry name" value="PAS domain"/>
    <property type="match status" value="2"/>
</dbReference>
<evidence type="ECO:0000256" key="2">
    <source>
        <dbReference type="ARBA" id="ARBA00012438"/>
    </source>
</evidence>
<dbReference type="InterPro" id="IPR003661">
    <property type="entry name" value="HisK_dim/P_dom"/>
</dbReference>
<keyword evidence="4" id="KW-0808">Transferase</keyword>
<dbReference type="FunFam" id="3.30.565.10:FF:000010">
    <property type="entry name" value="Sensor histidine kinase RcsC"/>
    <property type="match status" value="1"/>
</dbReference>
<dbReference type="KEGG" id="mtea:DK419_11840"/>
<comment type="catalytic activity">
    <reaction evidence="1">
        <text>ATP + protein L-histidine = ADP + protein N-phospho-L-histidine.</text>
        <dbReference type="EC" id="2.7.13.3"/>
    </reaction>
</comment>
<feature type="domain" description="PAC" evidence="9">
    <location>
        <begin position="306"/>
        <end position="358"/>
    </location>
</feature>
<dbReference type="SUPFAM" id="SSF55785">
    <property type="entry name" value="PYP-like sensor domain (PAS domain)"/>
    <property type="match status" value="2"/>
</dbReference>
<protein>
    <recommendedName>
        <fullName evidence="2">histidine kinase</fullName>
        <ecNumber evidence="2">2.7.13.3</ecNumber>
    </recommendedName>
</protein>
<dbReference type="InterPro" id="IPR036890">
    <property type="entry name" value="HATPase_C_sf"/>
</dbReference>
<dbReference type="EC" id="2.7.13.3" evidence="2"/>
<sequence>MLSPTFRQITDPRGFRTGNLRRPIPGTWTKRALRLAGACFGSARFGWRCGQRGGTMTSHRAGTGLSRARRDRDGDLMTARIAHLFDGIPVDGPGRAVDRAPPVGEPGMSGLPSRVILDALPQKIWMLDRDGAVHFANRAAREIGAGQGEPDGWDGAVHPKDRARAAAARASARETGQPYDLTIRLRDASGRWHWHQTDLVPIRDGAAITGWMMTAADVDDVVADNQALEATTNLLLLTHKAAGVGLWDWNMRSGALSLSAEGARLHGLSAQACIITSSAWTGLVHADDRSTLWDAVTKAVTTRTPFSVDVRVTAETGGIRWIQSLGRVLDDAHGLSGRIVGLTLDITARKRAEQALANAKDGAEQANRAKSDFLAMMSHEIRNPLNAVLGYTEHMLSRSREPETLRHLAAVQEAGEILIRVVDDVLDVAQIEAGQVALDPEAFLLADLLEGTAAVARGAASRKDVAVEVVRDPATPTLVLGDVGRLRQVLLNLLTNAVKFTPSGRVVLAVSPESGRGGEGRLRFSVSDTGIGMSAAQQERLFVPFGQGDESIRRRFGGSGLGLVICRHLVELMGGQIGVSSEPGRGTRIWFSVLLPPA</sequence>
<feature type="domain" description="Histidine kinase" evidence="8">
    <location>
        <begin position="376"/>
        <end position="597"/>
    </location>
</feature>
<dbReference type="SMART" id="SM00387">
    <property type="entry name" value="HATPase_c"/>
    <property type="match status" value="1"/>
</dbReference>
<organism evidence="10 11">
    <name type="scientific">Methylobacterium terrae</name>
    <dbReference type="NCBI Taxonomy" id="2202827"/>
    <lineage>
        <taxon>Bacteria</taxon>
        <taxon>Pseudomonadati</taxon>
        <taxon>Pseudomonadota</taxon>
        <taxon>Alphaproteobacteria</taxon>
        <taxon>Hyphomicrobiales</taxon>
        <taxon>Methylobacteriaceae</taxon>
        <taxon>Methylobacterium</taxon>
    </lineage>
</organism>
<dbReference type="PROSITE" id="PS50113">
    <property type="entry name" value="PAC"/>
    <property type="match status" value="1"/>
</dbReference>
<evidence type="ECO:0000256" key="5">
    <source>
        <dbReference type="ARBA" id="ARBA00022777"/>
    </source>
</evidence>
<dbReference type="Pfam" id="PF08447">
    <property type="entry name" value="PAS_3"/>
    <property type="match status" value="2"/>
</dbReference>
<keyword evidence="11" id="KW-1185">Reference proteome</keyword>
<keyword evidence="5" id="KW-0418">Kinase</keyword>
<evidence type="ECO:0000256" key="7">
    <source>
        <dbReference type="SAM" id="MobiDB-lite"/>
    </source>
</evidence>
<dbReference type="Gene3D" id="3.30.565.10">
    <property type="entry name" value="Histidine kinase-like ATPase, C-terminal domain"/>
    <property type="match status" value="1"/>
</dbReference>